<dbReference type="RefSeq" id="WP_285621775.1">
    <property type="nucleotide sequence ID" value="NZ_BSTJ01000003.1"/>
</dbReference>
<feature type="transmembrane region" description="Helical" evidence="1">
    <location>
        <begin position="117"/>
        <end position="135"/>
    </location>
</feature>
<accession>A0A9W6RG11</accession>
<evidence type="ECO:0000256" key="1">
    <source>
        <dbReference type="SAM" id="Phobius"/>
    </source>
</evidence>
<name>A0A9W6RG11_9ACTN</name>
<dbReference type="AlphaFoldDB" id="A0A9W6RG11"/>
<keyword evidence="1" id="KW-0812">Transmembrane</keyword>
<gene>
    <name evidence="2" type="ORF">Airi01_034210</name>
</gene>
<protein>
    <recommendedName>
        <fullName evidence="4">DUF1707 domain-containing protein</fullName>
    </recommendedName>
</protein>
<feature type="transmembrane region" description="Helical" evidence="1">
    <location>
        <begin position="90"/>
        <end position="111"/>
    </location>
</feature>
<dbReference type="Proteomes" id="UP001165135">
    <property type="component" value="Unassembled WGS sequence"/>
</dbReference>
<evidence type="ECO:0000313" key="3">
    <source>
        <dbReference type="Proteomes" id="UP001165135"/>
    </source>
</evidence>
<reference evidence="2" key="1">
    <citation type="submission" date="2023-03" db="EMBL/GenBank/DDBJ databases">
        <title>Actinoallomurus iriomotensis NBRC 103681.</title>
        <authorList>
            <person name="Ichikawa N."/>
            <person name="Sato H."/>
            <person name="Tonouchi N."/>
        </authorList>
    </citation>
    <scope>NUCLEOTIDE SEQUENCE</scope>
    <source>
        <strain evidence="2">NBRC 103681</strain>
    </source>
</reference>
<comment type="caution">
    <text evidence="2">The sequence shown here is derived from an EMBL/GenBank/DDBJ whole genome shotgun (WGS) entry which is preliminary data.</text>
</comment>
<dbReference type="EMBL" id="BSTJ01000003">
    <property type="protein sequence ID" value="GLY75154.1"/>
    <property type="molecule type" value="Genomic_DNA"/>
</dbReference>
<evidence type="ECO:0008006" key="4">
    <source>
        <dbReference type="Google" id="ProtNLM"/>
    </source>
</evidence>
<evidence type="ECO:0000313" key="2">
    <source>
        <dbReference type="EMBL" id="GLY75154.1"/>
    </source>
</evidence>
<organism evidence="2 3">
    <name type="scientific">Actinoallomurus iriomotensis</name>
    <dbReference type="NCBI Taxonomy" id="478107"/>
    <lineage>
        <taxon>Bacteria</taxon>
        <taxon>Bacillati</taxon>
        <taxon>Actinomycetota</taxon>
        <taxon>Actinomycetes</taxon>
        <taxon>Streptosporangiales</taxon>
        <taxon>Thermomonosporaceae</taxon>
        <taxon>Actinoallomurus</taxon>
    </lineage>
</organism>
<keyword evidence="1" id="KW-1133">Transmembrane helix</keyword>
<proteinExistence type="predicted"/>
<sequence length="155" mass="16736">MNVELRDLTALAQRLLHPDQVTLAETERDHARHRVEDAVYAGELGKEHAATALTRVANARTRGDLRRAMGVVPGGAAPSGLVNALRGASAVWLGGTAVQIVVWALITVIGLHLTEPWWLWTLIPGLFVVGPLWWLNETHYRAAPATTGAIDSARG</sequence>
<keyword evidence="1" id="KW-0472">Membrane</keyword>